<protein>
    <submittedName>
        <fullName evidence="2">Uncharacterized protein</fullName>
    </submittedName>
</protein>
<dbReference type="Proteomes" id="UP000823388">
    <property type="component" value="Chromosome 1K"/>
</dbReference>
<sequence>MTPPARILPAAAAFIGGRHVRRRLPQLGDPGALRLPPGRRRLLPGRVQGARQGVRHHILGRPLPHRLLLRRAPARLPPLRAAAGLPGPRQADAPGFPGDPPPPCPAPSLHLATQFRYSAGLLHLQRLPRPFLAPTAPSF</sequence>
<evidence type="ECO:0000313" key="2">
    <source>
        <dbReference type="EMBL" id="KAG2656007.1"/>
    </source>
</evidence>
<feature type="region of interest" description="Disordered" evidence="1">
    <location>
        <begin position="79"/>
        <end position="107"/>
    </location>
</feature>
<feature type="compositionally biased region" description="Low complexity" evidence="1">
    <location>
        <begin position="79"/>
        <end position="96"/>
    </location>
</feature>
<feature type="compositionally biased region" description="Pro residues" evidence="1">
    <location>
        <begin position="97"/>
        <end position="106"/>
    </location>
</feature>
<proteinExistence type="predicted"/>
<dbReference type="EMBL" id="CM029037">
    <property type="protein sequence ID" value="KAG2656007.1"/>
    <property type="molecule type" value="Genomic_DNA"/>
</dbReference>
<evidence type="ECO:0000256" key="1">
    <source>
        <dbReference type="SAM" id="MobiDB-lite"/>
    </source>
</evidence>
<dbReference type="AlphaFoldDB" id="A0A8T0XAF9"/>
<evidence type="ECO:0000313" key="3">
    <source>
        <dbReference type="Proteomes" id="UP000823388"/>
    </source>
</evidence>
<accession>A0A8T0XAF9</accession>
<organism evidence="2 3">
    <name type="scientific">Panicum virgatum</name>
    <name type="common">Blackwell switchgrass</name>
    <dbReference type="NCBI Taxonomy" id="38727"/>
    <lineage>
        <taxon>Eukaryota</taxon>
        <taxon>Viridiplantae</taxon>
        <taxon>Streptophyta</taxon>
        <taxon>Embryophyta</taxon>
        <taxon>Tracheophyta</taxon>
        <taxon>Spermatophyta</taxon>
        <taxon>Magnoliopsida</taxon>
        <taxon>Liliopsida</taxon>
        <taxon>Poales</taxon>
        <taxon>Poaceae</taxon>
        <taxon>PACMAD clade</taxon>
        <taxon>Panicoideae</taxon>
        <taxon>Panicodae</taxon>
        <taxon>Paniceae</taxon>
        <taxon>Panicinae</taxon>
        <taxon>Panicum</taxon>
        <taxon>Panicum sect. Hiantes</taxon>
    </lineage>
</organism>
<gene>
    <name evidence="2" type="ORF">PVAP13_1KG061400</name>
</gene>
<name>A0A8T0XAF9_PANVG</name>
<reference evidence="2" key="1">
    <citation type="submission" date="2020-05" db="EMBL/GenBank/DDBJ databases">
        <title>WGS assembly of Panicum virgatum.</title>
        <authorList>
            <person name="Lovell J.T."/>
            <person name="Jenkins J."/>
            <person name="Shu S."/>
            <person name="Juenger T.E."/>
            <person name="Schmutz J."/>
        </authorList>
    </citation>
    <scope>NUCLEOTIDE SEQUENCE</scope>
    <source>
        <strain evidence="2">AP13</strain>
    </source>
</reference>
<keyword evidence="3" id="KW-1185">Reference proteome</keyword>
<comment type="caution">
    <text evidence="2">The sequence shown here is derived from an EMBL/GenBank/DDBJ whole genome shotgun (WGS) entry which is preliminary data.</text>
</comment>